<dbReference type="InterPro" id="IPR003824">
    <property type="entry name" value="UppP"/>
</dbReference>
<dbReference type="PANTHER" id="PTHR30622:SF2">
    <property type="entry name" value="UNDECAPRENYL-DIPHOSPHATASE"/>
    <property type="match status" value="1"/>
</dbReference>
<keyword evidence="5 15" id="KW-1003">Cell membrane</keyword>
<evidence type="ECO:0000256" key="11">
    <source>
        <dbReference type="ARBA" id="ARBA00023251"/>
    </source>
</evidence>
<dbReference type="EMBL" id="CP031222">
    <property type="protein sequence ID" value="AXI04127.1"/>
    <property type="molecule type" value="Genomic_DNA"/>
</dbReference>
<dbReference type="GO" id="GO:0009252">
    <property type="term" value="P:peptidoglycan biosynthetic process"/>
    <property type="evidence" value="ECO:0007669"/>
    <property type="project" value="UniProtKB-KW"/>
</dbReference>
<dbReference type="AlphaFoldDB" id="A0A345PA18"/>
<dbReference type="GO" id="GO:0050380">
    <property type="term" value="F:undecaprenyl-diphosphatase activity"/>
    <property type="evidence" value="ECO:0007669"/>
    <property type="project" value="UniProtKB-UniRule"/>
</dbReference>
<proteinExistence type="inferred from homology"/>
<keyword evidence="8 15" id="KW-0378">Hydrolase</keyword>
<comment type="function">
    <text evidence="15">Catalyzes the dephosphorylation of undecaprenyl diphosphate (UPP). Confers resistance to bacitracin.</text>
</comment>
<evidence type="ECO:0000256" key="10">
    <source>
        <dbReference type="ARBA" id="ARBA00023136"/>
    </source>
</evidence>
<evidence type="ECO:0000256" key="8">
    <source>
        <dbReference type="ARBA" id="ARBA00022801"/>
    </source>
</evidence>
<keyword evidence="15" id="KW-0133">Cell shape</keyword>
<comment type="similarity">
    <text evidence="2 15">Belongs to the UppP family.</text>
</comment>
<evidence type="ECO:0000313" key="17">
    <source>
        <dbReference type="Proteomes" id="UP000253940"/>
    </source>
</evidence>
<feature type="transmembrane region" description="Helical" evidence="15">
    <location>
        <begin position="122"/>
        <end position="140"/>
    </location>
</feature>
<dbReference type="RefSeq" id="WP_114900235.1">
    <property type="nucleotide sequence ID" value="NZ_CP031222.1"/>
</dbReference>
<keyword evidence="10 15" id="KW-0472">Membrane</keyword>
<keyword evidence="9 15" id="KW-1133">Transmembrane helix</keyword>
<evidence type="ECO:0000256" key="2">
    <source>
        <dbReference type="ARBA" id="ARBA00010621"/>
    </source>
</evidence>
<gene>
    <name evidence="15" type="primary">uppP</name>
    <name evidence="16" type="ORF">HYN46_15540</name>
</gene>
<dbReference type="GO" id="GO:0005886">
    <property type="term" value="C:plasma membrane"/>
    <property type="evidence" value="ECO:0007669"/>
    <property type="project" value="UniProtKB-SubCell"/>
</dbReference>
<evidence type="ECO:0000256" key="1">
    <source>
        <dbReference type="ARBA" id="ARBA00004651"/>
    </source>
</evidence>
<keyword evidence="17" id="KW-1185">Reference proteome</keyword>
<accession>A0A345PA18</accession>
<keyword evidence="6" id="KW-0997">Cell inner membrane</keyword>
<dbReference type="Proteomes" id="UP000253940">
    <property type="component" value="Chromosome"/>
</dbReference>
<evidence type="ECO:0000256" key="5">
    <source>
        <dbReference type="ARBA" id="ARBA00022475"/>
    </source>
</evidence>
<feature type="transmembrane region" description="Helical" evidence="15">
    <location>
        <begin position="83"/>
        <end position="102"/>
    </location>
</feature>
<comment type="subcellular location">
    <subcellularLocation>
        <location evidence="1 15">Cell membrane</location>
        <topology evidence="1 15">Multi-pass membrane protein</topology>
    </subcellularLocation>
</comment>
<evidence type="ECO:0000256" key="9">
    <source>
        <dbReference type="ARBA" id="ARBA00022989"/>
    </source>
</evidence>
<dbReference type="GO" id="GO:0071555">
    <property type="term" value="P:cell wall organization"/>
    <property type="evidence" value="ECO:0007669"/>
    <property type="project" value="UniProtKB-KW"/>
</dbReference>
<sequence length="281" mass="30890">MNLLHVFILALIQGIAELLPVSSSAHVILAEKLMGLDPSSPEMTFLLVMLHTGTMFAVIVYFWQSWRTSYFSSWRTFRDNLAFVLFATAITGVIGLALLYIIKHVFFANSPSFEIEHLFNNSKLMATALAASGVLIIASSRMQGSEDKPLSIRRSLVIGAVQALCLPFRGFSRSGATISTGLFLGISRKKAEEFSFALAVVLTPAVIAKEFHRLYTAYHAAPVAHSTDFMSLVAPSLFGMVCSFLAGLLALRWLSSWLDSGRWYLFGGYCLVFSVVVLVLT</sequence>
<evidence type="ECO:0000256" key="15">
    <source>
        <dbReference type="HAMAP-Rule" id="MF_01006"/>
    </source>
</evidence>
<evidence type="ECO:0000256" key="6">
    <source>
        <dbReference type="ARBA" id="ARBA00022519"/>
    </source>
</evidence>
<protein>
    <recommendedName>
        <fullName evidence="4 15">Undecaprenyl-diphosphatase</fullName>
        <ecNumber evidence="3 15">3.6.1.27</ecNumber>
    </recommendedName>
    <alternativeName>
        <fullName evidence="13 15">Bacitracin resistance protein</fullName>
    </alternativeName>
    <alternativeName>
        <fullName evidence="12 15">Undecaprenyl pyrophosphate phosphatase</fullName>
    </alternativeName>
</protein>
<keyword evidence="7 15" id="KW-0812">Transmembrane</keyword>
<reference evidence="16 17" key="1">
    <citation type="submission" date="2018-07" db="EMBL/GenBank/DDBJ databases">
        <title>Genome sequencing of Moraxellaceae gen. HYN0046.</title>
        <authorList>
            <person name="Kim M."/>
            <person name="Yi H."/>
        </authorList>
    </citation>
    <scope>NUCLEOTIDE SEQUENCE [LARGE SCALE GENOMIC DNA]</scope>
    <source>
        <strain evidence="16 17">HYN0046</strain>
    </source>
</reference>
<organism evidence="16 17">
    <name type="scientific">Aquirhabdus parva</name>
    <dbReference type="NCBI Taxonomy" id="2283318"/>
    <lineage>
        <taxon>Bacteria</taxon>
        <taxon>Pseudomonadati</taxon>
        <taxon>Pseudomonadota</taxon>
        <taxon>Gammaproteobacteria</taxon>
        <taxon>Moraxellales</taxon>
        <taxon>Moraxellaceae</taxon>
        <taxon>Aquirhabdus</taxon>
    </lineage>
</organism>
<dbReference type="EC" id="3.6.1.27" evidence="3 15"/>
<feature type="transmembrane region" description="Helical" evidence="15">
    <location>
        <begin position="46"/>
        <end position="63"/>
    </location>
</feature>
<evidence type="ECO:0000256" key="3">
    <source>
        <dbReference type="ARBA" id="ARBA00012374"/>
    </source>
</evidence>
<evidence type="ECO:0000256" key="13">
    <source>
        <dbReference type="ARBA" id="ARBA00032932"/>
    </source>
</evidence>
<dbReference type="HAMAP" id="MF_01006">
    <property type="entry name" value="Undec_diphosphatase"/>
    <property type="match status" value="1"/>
</dbReference>
<dbReference type="GO" id="GO:0046677">
    <property type="term" value="P:response to antibiotic"/>
    <property type="evidence" value="ECO:0007669"/>
    <property type="project" value="UniProtKB-UniRule"/>
</dbReference>
<dbReference type="GO" id="GO:0008360">
    <property type="term" value="P:regulation of cell shape"/>
    <property type="evidence" value="ECO:0007669"/>
    <property type="project" value="UniProtKB-KW"/>
</dbReference>
<dbReference type="OrthoDB" id="9808289at2"/>
<keyword evidence="15" id="KW-0961">Cell wall biogenesis/degradation</keyword>
<keyword evidence="15" id="KW-0573">Peptidoglycan synthesis</keyword>
<keyword evidence="11 15" id="KW-0046">Antibiotic resistance</keyword>
<dbReference type="PANTHER" id="PTHR30622">
    <property type="entry name" value="UNDECAPRENYL-DIPHOSPHATASE"/>
    <property type="match status" value="1"/>
</dbReference>
<evidence type="ECO:0000256" key="7">
    <source>
        <dbReference type="ARBA" id="ARBA00022692"/>
    </source>
</evidence>
<dbReference type="Pfam" id="PF02673">
    <property type="entry name" value="BacA"/>
    <property type="match status" value="1"/>
</dbReference>
<dbReference type="KEGG" id="mbah:HYN46_15540"/>
<evidence type="ECO:0000256" key="12">
    <source>
        <dbReference type="ARBA" id="ARBA00032707"/>
    </source>
</evidence>
<comment type="miscellaneous">
    <text evidence="15">Bacitracin is thought to be involved in the inhibition of peptidoglycan synthesis by sequestering undecaprenyl diphosphate, thereby reducing the pool of lipid carrier available.</text>
</comment>
<evidence type="ECO:0000256" key="4">
    <source>
        <dbReference type="ARBA" id="ARBA00021581"/>
    </source>
</evidence>
<evidence type="ECO:0000256" key="14">
    <source>
        <dbReference type="ARBA" id="ARBA00047594"/>
    </source>
</evidence>
<feature type="transmembrane region" description="Helical" evidence="15">
    <location>
        <begin position="229"/>
        <end position="251"/>
    </location>
</feature>
<feature type="transmembrane region" description="Helical" evidence="15">
    <location>
        <begin position="263"/>
        <end position="280"/>
    </location>
</feature>
<evidence type="ECO:0000313" key="16">
    <source>
        <dbReference type="EMBL" id="AXI04127.1"/>
    </source>
</evidence>
<comment type="catalytic activity">
    <reaction evidence="14 15">
        <text>di-trans,octa-cis-undecaprenyl diphosphate + H2O = di-trans,octa-cis-undecaprenyl phosphate + phosphate + H(+)</text>
        <dbReference type="Rhea" id="RHEA:28094"/>
        <dbReference type="ChEBI" id="CHEBI:15377"/>
        <dbReference type="ChEBI" id="CHEBI:15378"/>
        <dbReference type="ChEBI" id="CHEBI:43474"/>
        <dbReference type="ChEBI" id="CHEBI:58405"/>
        <dbReference type="ChEBI" id="CHEBI:60392"/>
        <dbReference type="EC" id="3.6.1.27"/>
    </reaction>
</comment>
<name>A0A345PA18_9GAMM</name>